<dbReference type="PROSITE" id="PS00615">
    <property type="entry name" value="C_TYPE_LECTIN_1"/>
    <property type="match status" value="1"/>
</dbReference>
<dbReference type="Proteomes" id="UP001516400">
    <property type="component" value="Unassembled WGS sequence"/>
</dbReference>
<name>A0ABD2MQQ3_9CUCU</name>
<sequence length="105" mass="12232">MSLLSIEKKTENDLIRNYLKQTKMNRVWTSGTDLEEEGSFIWLSTGKVLNFTYWAASQPDNARSIEHCLEINRYLGSNYTWNDIPCTETHNFVCEILECSPFCNL</sequence>
<dbReference type="AlphaFoldDB" id="A0ABD2MQQ3"/>
<dbReference type="PANTHER" id="PTHR22803">
    <property type="entry name" value="MANNOSE, PHOSPHOLIPASE, LECTIN RECEPTOR RELATED"/>
    <property type="match status" value="1"/>
</dbReference>
<proteinExistence type="predicted"/>
<comment type="caution">
    <text evidence="3">The sequence shown here is derived from an EMBL/GenBank/DDBJ whole genome shotgun (WGS) entry which is preliminary data.</text>
</comment>
<dbReference type="InterPro" id="IPR001304">
    <property type="entry name" value="C-type_lectin-like"/>
</dbReference>
<organism evidence="3 4">
    <name type="scientific">Cryptolaemus montrouzieri</name>
    <dbReference type="NCBI Taxonomy" id="559131"/>
    <lineage>
        <taxon>Eukaryota</taxon>
        <taxon>Metazoa</taxon>
        <taxon>Ecdysozoa</taxon>
        <taxon>Arthropoda</taxon>
        <taxon>Hexapoda</taxon>
        <taxon>Insecta</taxon>
        <taxon>Pterygota</taxon>
        <taxon>Neoptera</taxon>
        <taxon>Endopterygota</taxon>
        <taxon>Coleoptera</taxon>
        <taxon>Polyphaga</taxon>
        <taxon>Cucujiformia</taxon>
        <taxon>Coccinelloidea</taxon>
        <taxon>Coccinellidae</taxon>
        <taxon>Scymninae</taxon>
        <taxon>Scymnini</taxon>
        <taxon>Cryptolaemus</taxon>
    </lineage>
</organism>
<dbReference type="InterPro" id="IPR018378">
    <property type="entry name" value="C-type_lectin_CS"/>
</dbReference>
<evidence type="ECO:0000313" key="4">
    <source>
        <dbReference type="Proteomes" id="UP001516400"/>
    </source>
</evidence>
<keyword evidence="1" id="KW-1015">Disulfide bond</keyword>
<dbReference type="Pfam" id="PF00059">
    <property type="entry name" value="Lectin_C"/>
    <property type="match status" value="1"/>
</dbReference>
<keyword evidence="4" id="KW-1185">Reference proteome</keyword>
<dbReference type="InterPro" id="IPR050111">
    <property type="entry name" value="C-type_lectin/snaclec_domain"/>
</dbReference>
<dbReference type="InterPro" id="IPR016187">
    <property type="entry name" value="CTDL_fold"/>
</dbReference>
<dbReference type="PROSITE" id="PS50041">
    <property type="entry name" value="C_TYPE_LECTIN_2"/>
    <property type="match status" value="1"/>
</dbReference>
<feature type="domain" description="C-type lectin" evidence="2">
    <location>
        <begin position="1"/>
        <end position="95"/>
    </location>
</feature>
<dbReference type="EMBL" id="JABFTP020000021">
    <property type="protein sequence ID" value="KAL3268579.1"/>
    <property type="molecule type" value="Genomic_DNA"/>
</dbReference>
<evidence type="ECO:0000256" key="1">
    <source>
        <dbReference type="ARBA" id="ARBA00023157"/>
    </source>
</evidence>
<protein>
    <recommendedName>
        <fullName evidence="2">C-type lectin domain-containing protein</fullName>
    </recommendedName>
</protein>
<reference evidence="3 4" key="1">
    <citation type="journal article" date="2021" name="BMC Biol.">
        <title>Horizontally acquired antibacterial genes associated with adaptive radiation of ladybird beetles.</title>
        <authorList>
            <person name="Li H.S."/>
            <person name="Tang X.F."/>
            <person name="Huang Y.H."/>
            <person name="Xu Z.Y."/>
            <person name="Chen M.L."/>
            <person name="Du X.Y."/>
            <person name="Qiu B.Y."/>
            <person name="Chen P.T."/>
            <person name="Zhang W."/>
            <person name="Slipinski A."/>
            <person name="Escalona H.E."/>
            <person name="Waterhouse R.M."/>
            <person name="Zwick A."/>
            <person name="Pang H."/>
        </authorList>
    </citation>
    <scope>NUCLEOTIDE SEQUENCE [LARGE SCALE GENOMIC DNA]</scope>
    <source>
        <strain evidence="3">SYSU2018</strain>
    </source>
</reference>
<gene>
    <name evidence="3" type="ORF">HHI36_007687</name>
</gene>
<dbReference type="InterPro" id="IPR016186">
    <property type="entry name" value="C-type_lectin-like/link_sf"/>
</dbReference>
<dbReference type="SUPFAM" id="SSF56436">
    <property type="entry name" value="C-type lectin-like"/>
    <property type="match status" value="1"/>
</dbReference>
<evidence type="ECO:0000313" key="3">
    <source>
        <dbReference type="EMBL" id="KAL3268579.1"/>
    </source>
</evidence>
<evidence type="ECO:0000259" key="2">
    <source>
        <dbReference type="PROSITE" id="PS50041"/>
    </source>
</evidence>
<accession>A0ABD2MQQ3</accession>
<dbReference type="CDD" id="cd00037">
    <property type="entry name" value="CLECT"/>
    <property type="match status" value="1"/>
</dbReference>
<dbReference type="Gene3D" id="3.10.100.10">
    <property type="entry name" value="Mannose-Binding Protein A, subunit A"/>
    <property type="match status" value="1"/>
</dbReference>